<reference evidence="2 3" key="1">
    <citation type="submission" date="2019-07" db="EMBL/GenBank/DDBJ databases">
        <title>Genomic Encyclopedia of Archaeal and Bacterial Type Strains, Phase II (KMG-II): from individual species to whole genera.</title>
        <authorList>
            <person name="Goeker M."/>
        </authorList>
    </citation>
    <scope>NUCLEOTIDE SEQUENCE [LARGE SCALE GENOMIC DNA]</scope>
    <source>
        <strain evidence="2 3">ATCC BAA-1854</strain>
    </source>
</reference>
<accession>A0A562U1Z1</accession>
<feature type="compositionally biased region" description="Basic and acidic residues" evidence="1">
    <location>
        <begin position="465"/>
        <end position="485"/>
    </location>
</feature>
<dbReference type="EMBL" id="VLLI01000006">
    <property type="protein sequence ID" value="TWI99839.1"/>
    <property type="molecule type" value="Genomic_DNA"/>
</dbReference>
<feature type="region of interest" description="Disordered" evidence="1">
    <location>
        <begin position="257"/>
        <end position="294"/>
    </location>
</feature>
<feature type="region of interest" description="Disordered" evidence="1">
    <location>
        <begin position="465"/>
        <end position="487"/>
    </location>
</feature>
<sequence>MSTVDQYNNSQNEFLWTLLADPAGDVKAHVYDLQRLVNDFPQSGILQALLAHASDEKNLKQASVYFNPKALYKLINTPGAFIGVPNEKINIQKSLSSNRYYEDEDSAAVEHTFSYPTTDSNTEQISGENYFNEQPAAEVEDLLHESIDENISHTDTANEPVLHDQITEQHLNNVVHEIENIKPLEEPVGLIDEVPVSAIPETSADIVNNVEDHHLNNHIVETAESYEEQEAVALNSVEEETFDEITGIEEVSITEPLKTEETAENKEEEHKEPEHKEEMYRPSFHPNWRDSPGEELEIDDDELAYDEAEKLITDSIASTDYFMFDNTLVEPKATEPEETGLQAPAVSAITEPEVSTLPNDAEQHDVSRYDDDKMPYTFMWWLDKTRKEHASIYQPYVKAREVAKPESNVKKQADELQHQYYENIFHITSVDELDKGTPLNENAPIPDAKRKEQLIIERFIQEEPQIRPQSSDKLDNENKAKKSSEDRDELVTETLASIYTEQMLYHKAIASYKKLMLKFPEKSRYFAAKIEQLEKKTN</sequence>
<name>A0A562U1Z1_9SPHI</name>
<evidence type="ECO:0000313" key="2">
    <source>
        <dbReference type="EMBL" id="TWI99839.1"/>
    </source>
</evidence>
<dbReference type="AlphaFoldDB" id="A0A562U1Z1"/>
<proteinExistence type="predicted"/>
<evidence type="ECO:0000313" key="3">
    <source>
        <dbReference type="Proteomes" id="UP000317010"/>
    </source>
</evidence>
<feature type="compositionally biased region" description="Basic and acidic residues" evidence="1">
    <location>
        <begin position="257"/>
        <end position="280"/>
    </location>
</feature>
<evidence type="ECO:0008006" key="4">
    <source>
        <dbReference type="Google" id="ProtNLM"/>
    </source>
</evidence>
<organism evidence="2 3">
    <name type="scientific">Mucilaginibacter frigoritolerans</name>
    <dbReference type="NCBI Taxonomy" id="652788"/>
    <lineage>
        <taxon>Bacteria</taxon>
        <taxon>Pseudomonadati</taxon>
        <taxon>Bacteroidota</taxon>
        <taxon>Sphingobacteriia</taxon>
        <taxon>Sphingobacteriales</taxon>
        <taxon>Sphingobacteriaceae</taxon>
        <taxon>Mucilaginibacter</taxon>
    </lineage>
</organism>
<comment type="caution">
    <text evidence="2">The sequence shown here is derived from an EMBL/GenBank/DDBJ whole genome shotgun (WGS) entry which is preliminary data.</text>
</comment>
<gene>
    <name evidence="2" type="ORF">JN11_02254</name>
</gene>
<protein>
    <recommendedName>
        <fullName evidence="4">Tetratricopeptide repeat protein</fullName>
    </recommendedName>
</protein>
<evidence type="ECO:0000256" key="1">
    <source>
        <dbReference type="SAM" id="MobiDB-lite"/>
    </source>
</evidence>
<keyword evidence="3" id="KW-1185">Reference proteome</keyword>
<dbReference type="Proteomes" id="UP000317010">
    <property type="component" value="Unassembled WGS sequence"/>
</dbReference>